<dbReference type="Pfam" id="PF00026">
    <property type="entry name" value="Asp"/>
    <property type="match status" value="1"/>
</dbReference>
<gene>
    <name evidence="6" type="ORF">CTheo_3995</name>
</gene>
<dbReference type="PROSITE" id="PS51767">
    <property type="entry name" value="PEPTIDASE_A1"/>
    <property type="match status" value="1"/>
</dbReference>
<evidence type="ECO:0000313" key="7">
    <source>
        <dbReference type="Proteomes" id="UP000383932"/>
    </source>
</evidence>
<reference evidence="6 7" key="1">
    <citation type="journal article" date="2019" name="Fungal Biol. Biotechnol.">
        <title>Draft genome sequence of fastidious pathogen Ceratobasidium theobromae, which causes vascular-streak dieback in Theobroma cacao.</title>
        <authorList>
            <person name="Ali S.S."/>
            <person name="Asman A."/>
            <person name="Shao J."/>
            <person name="Firmansyah A.P."/>
            <person name="Susilo A.W."/>
            <person name="Rosmana A."/>
            <person name="McMahon P."/>
            <person name="Junaid M."/>
            <person name="Guest D."/>
            <person name="Kheng T.Y."/>
            <person name="Meinhardt L.W."/>
            <person name="Bailey B.A."/>
        </authorList>
    </citation>
    <scope>NUCLEOTIDE SEQUENCE [LARGE SCALE GENOMIC DNA]</scope>
    <source>
        <strain evidence="6 7">CT2</strain>
    </source>
</reference>
<dbReference type="Gene3D" id="2.40.70.10">
    <property type="entry name" value="Acid Proteases"/>
    <property type="match status" value="2"/>
</dbReference>
<dbReference type="InterPro" id="IPR001461">
    <property type="entry name" value="Aspartic_peptidase_A1"/>
</dbReference>
<proteinExistence type="inferred from homology"/>
<dbReference type="SUPFAM" id="SSF50630">
    <property type="entry name" value="Acid proteases"/>
    <property type="match status" value="1"/>
</dbReference>
<accession>A0A5N5QLG3</accession>
<feature type="region of interest" description="Disordered" evidence="4">
    <location>
        <begin position="641"/>
        <end position="674"/>
    </location>
</feature>
<feature type="region of interest" description="Disordered" evidence="4">
    <location>
        <begin position="741"/>
        <end position="778"/>
    </location>
</feature>
<keyword evidence="3" id="KW-0378">Hydrolase</keyword>
<dbReference type="EMBL" id="SSOP01000060">
    <property type="protein sequence ID" value="KAB5592600.1"/>
    <property type="molecule type" value="Genomic_DNA"/>
</dbReference>
<evidence type="ECO:0000256" key="4">
    <source>
        <dbReference type="SAM" id="MobiDB-lite"/>
    </source>
</evidence>
<feature type="region of interest" description="Disordered" evidence="4">
    <location>
        <begin position="858"/>
        <end position="935"/>
    </location>
</feature>
<dbReference type="PROSITE" id="PS00141">
    <property type="entry name" value="ASP_PROTEASE"/>
    <property type="match status" value="2"/>
</dbReference>
<evidence type="ECO:0000256" key="1">
    <source>
        <dbReference type="ARBA" id="ARBA00007447"/>
    </source>
</evidence>
<dbReference type="PANTHER" id="PTHR47966:SF51">
    <property type="entry name" value="BETA-SITE APP-CLEAVING ENZYME, ISOFORM A-RELATED"/>
    <property type="match status" value="1"/>
</dbReference>
<dbReference type="OrthoDB" id="2747330at2759"/>
<evidence type="ECO:0000259" key="5">
    <source>
        <dbReference type="PROSITE" id="PS51767"/>
    </source>
</evidence>
<comment type="similarity">
    <text evidence="1 3">Belongs to the peptidase A1 family.</text>
</comment>
<feature type="compositionally biased region" description="Basic and acidic residues" evidence="4">
    <location>
        <begin position="883"/>
        <end position="898"/>
    </location>
</feature>
<evidence type="ECO:0000256" key="2">
    <source>
        <dbReference type="ARBA" id="ARBA00022750"/>
    </source>
</evidence>
<keyword evidence="2 3" id="KW-0064">Aspartyl protease</keyword>
<feature type="compositionally biased region" description="Low complexity" evidence="4">
    <location>
        <begin position="902"/>
        <end position="911"/>
    </location>
</feature>
<dbReference type="PRINTS" id="PR00792">
    <property type="entry name" value="PEPSIN"/>
</dbReference>
<organism evidence="6 7">
    <name type="scientific">Ceratobasidium theobromae</name>
    <dbReference type="NCBI Taxonomy" id="1582974"/>
    <lineage>
        <taxon>Eukaryota</taxon>
        <taxon>Fungi</taxon>
        <taxon>Dikarya</taxon>
        <taxon>Basidiomycota</taxon>
        <taxon>Agaricomycotina</taxon>
        <taxon>Agaricomycetes</taxon>
        <taxon>Cantharellales</taxon>
        <taxon>Ceratobasidiaceae</taxon>
        <taxon>Ceratobasidium</taxon>
    </lineage>
</organism>
<dbReference type="PANTHER" id="PTHR47966">
    <property type="entry name" value="BETA-SITE APP-CLEAVING ENZYME, ISOFORM A-RELATED"/>
    <property type="match status" value="1"/>
</dbReference>
<feature type="region of interest" description="Disordered" evidence="4">
    <location>
        <begin position="148"/>
        <end position="198"/>
    </location>
</feature>
<dbReference type="CDD" id="cd05471">
    <property type="entry name" value="pepsin_like"/>
    <property type="match status" value="1"/>
</dbReference>
<evidence type="ECO:0000256" key="3">
    <source>
        <dbReference type="RuleBase" id="RU000454"/>
    </source>
</evidence>
<dbReference type="GO" id="GO:0004190">
    <property type="term" value="F:aspartic-type endopeptidase activity"/>
    <property type="evidence" value="ECO:0007669"/>
    <property type="project" value="UniProtKB-KW"/>
</dbReference>
<keyword evidence="3" id="KW-0645">Protease</keyword>
<feature type="compositionally biased region" description="Polar residues" evidence="4">
    <location>
        <begin position="150"/>
        <end position="160"/>
    </location>
</feature>
<dbReference type="InterPro" id="IPR034164">
    <property type="entry name" value="Pepsin-like_dom"/>
</dbReference>
<sequence length="1096" mass="120651">MGQLRHPWWTSVNSPPRTNGHDFIMRFIPIFWICILTSISPGRTHIPPHGARIPISRSSRQRPPFGAAAPPNKVFDARIATTELRIIKSKYRDVGDILNWFGRDQVLDFKPLRPCLPLNDWYPDNDTSRLGNWDCGSDYQARGDLRTKNRTQPATYGNNVPPNPVAPSRRGKKRYSGRSTSCRLDPECNTPPIDSIDRGQVDWEATGNNITGSSRASDNDAVWSAPATGLDESTSGSHYEQVPLTDFIVGNWDVMYYGPLKFGFPPQEIQVDVDTGSADLWIPVGCSNCDTPQFHYELSSSFEVSEEEFRASYGSGWAEGLVARDSVTIKNLAAERQYFGAVNNVSGEFRGSPASGVLGLAFGSISTMGEPTFFEELLESNQLASPLFSVYLTRGKKSGSETYWAVGMTGISVDGVNIQTTVTAAIDTGTTLIYLPMRVVESLYSNIPGAKRAEQNKRLWTYPCSNSFEVSFQFELQLTRLSIHPWDFNLGRINSNSGYEECIGGILALPNGFPEDFAIIGDEFLKNWYSIYDYGHNGRVGFAASVNNPSAMDSIRPSESLPSVHSDHSLGGQSALSYCESEHLLAYLRKDSMRSMASVGSLDPKEDRRRELDRRMSSNESQYGVRGAKSPVLRLLANAEPSPVSKDTPCVTTPQPHMLATRRRPPPLKLDRGRHISTKPNVVISRDASPVAHPIRGRELDQLSPWLLLDRFPTPPSSAPIIQGSKSTVGLSRILRYGGNTEDASVIPSTPKHHRKDRKVQDENVPSTPGLSKKKRHASFGSLGKAFRSSKAFGASNSPSTPLPSAPPSSTSFATPDSQVRPSPLSDKESEGTNPSSFPHRRNTFKSKLFSIAKIDSHCDGGRKLPNAPTSPLGSRHGIRAASDSKKGMAGSREEAKLTKPRSQSVSQSTRSRAHGSNKYEPETPARDNIWLNKQSPITQESQLVIPERRTRSPSYINLYVPPRRQASLSPTQSSFATAGGMTSAPTTPIGGIFDPSDEIMHLPASRSVRSLRVELDPFGAGEPDSFFRSEYEQDWDTSIGIERNAIDFYKTIRAEAGAWKKRQGLRPSRRAIKHTAVPEIVVSPAEGLKGLKQRG</sequence>
<dbReference type="InterPro" id="IPR033121">
    <property type="entry name" value="PEPTIDASE_A1"/>
</dbReference>
<dbReference type="InterPro" id="IPR021109">
    <property type="entry name" value="Peptidase_aspartic_dom_sf"/>
</dbReference>
<feature type="compositionally biased region" description="Low complexity" evidence="4">
    <location>
        <begin position="808"/>
        <end position="818"/>
    </location>
</feature>
<feature type="compositionally biased region" description="Basic and acidic residues" evidence="4">
    <location>
        <begin position="603"/>
        <end position="617"/>
    </location>
</feature>
<feature type="region of interest" description="Disordered" evidence="4">
    <location>
        <begin position="791"/>
        <end position="843"/>
    </location>
</feature>
<comment type="caution">
    <text evidence="6">The sequence shown here is derived from an EMBL/GenBank/DDBJ whole genome shotgun (WGS) entry which is preliminary data.</text>
</comment>
<keyword evidence="7" id="KW-1185">Reference proteome</keyword>
<feature type="domain" description="Peptidase A1" evidence="5">
    <location>
        <begin position="256"/>
        <end position="543"/>
    </location>
</feature>
<protein>
    <recommendedName>
        <fullName evidence="5">Peptidase A1 domain-containing protein</fullName>
    </recommendedName>
</protein>
<dbReference type="GO" id="GO:0006508">
    <property type="term" value="P:proteolysis"/>
    <property type="evidence" value="ECO:0007669"/>
    <property type="project" value="UniProtKB-KW"/>
</dbReference>
<evidence type="ECO:0000313" key="6">
    <source>
        <dbReference type="EMBL" id="KAB5592600.1"/>
    </source>
</evidence>
<dbReference type="InterPro" id="IPR001969">
    <property type="entry name" value="Aspartic_peptidase_AS"/>
</dbReference>
<name>A0A5N5QLG3_9AGAM</name>
<dbReference type="AlphaFoldDB" id="A0A5N5QLG3"/>
<dbReference type="Proteomes" id="UP000383932">
    <property type="component" value="Unassembled WGS sequence"/>
</dbReference>
<feature type="region of interest" description="Disordered" evidence="4">
    <location>
        <begin position="596"/>
        <end position="624"/>
    </location>
</feature>